<dbReference type="SUPFAM" id="SSF53335">
    <property type="entry name" value="S-adenosyl-L-methionine-dependent methyltransferases"/>
    <property type="match status" value="1"/>
</dbReference>
<sequence>MTETADIDAMPRAGFGAPVWDRKLQTDRLEYLDRDDVPAKKRSVVESLDLLGEKKGLHRWNAEQAAGFLVGIDSPRVLELGAAHGGLSRELLKLRPDASITVTDIEPSSVAGIAASGMGSDPRVSVRVMDATAIDAPDGAFDLVVFALSFHHLPPSLAAKVFAEGTRVGRTLLIIDLLRLPAPLLAPAYLFAAAVGWVRPVAHDGAISQLRAYGPRALRSLAEHADPSIIIELRARLQLPMPLQIVVARRGL</sequence>
<protein>
    <submittedName>
        <fullName evidence="2">Methylase involved in ubiquinone/menaquinone biosynthesis</fullName>
    </submittedName>
</protein>
<dbReference type="Gene3D" id="3.40.50.150">
    <property type="entry name" value="Vaccinia Virus protein VP39"/>
    <property type="match status" value="1"/>
</dbReference>
<accession>A0A0U0ZHU4</accession>
<organism evidence="2 3">
    <name type="scientific">Mycobacteroides abscessus</name>
    <dbReference type="NCBI Taxonomy" id="36809"/>
    <lineage>
        <taxon>Bacteria</taxon>
        <taxon>Bacillati</taxon>
        <taxon>Actinomycetota</taxon>
        <taxon>Actinomycetes</taxon>
        <taxon>Mycobacteriales</taxon>
        <taxon>Mycobacteriaceae</taxon>
        <taxon>Mycobacteroides</taxon>
    </lineage>
</organism>
<evidence type="ECO:0000313" key="2">
    <source>
        <dbReference type="EMBL" id="CPV40697.1"/>
    </source>
</evidence>
<feature type="domain" description="Methyltransferase" evidence="1">
    <location>
        <begin position="77"/>
        <end position="168"/>
    </location>
</feature>
<keyword evidence="2" id="KW-0830">Ubiquinone</keyword>
<evidence type="ECO:0000313" key="3">
    <source>
        <dbReference type="Proteomes" id="UP000045782"/>
    </source>
</evidence>
<dbReference type="GO" id="GO:0032259">
    <property type="term" value="P:methylation"/>
    <property type="evidence" value="ECO:0007669"/>
    <property type="project" value="UniProtKB-KW"/>
</dbReference>
<dbReference type="RefSeq" id="WP_005061870.1">
    <property type="nucleotide sequence ID" value="NZ_AP022621.1"/>
</dbReference>
<keyword evidence="2" id="KW-0489">Methyltransferase</keyword>
<proteinExistence type="predicted"/>
<dbReference type="InterPro" id="IPR041698">
    <property type="entry name" value="Methyltransf_25"/>
</dbReference>
<dbReference type="CDD" id="cd02440">
    <property type="entry name" value="AdoMet_MTases"/>
    <property type="match status" value="1"/>
</dbReference>
<keyword evidence="2" id="KW-0808">Transferase</keyword>
<dbReference type="Proteomes" id="UP000045782">
    <property type="component" value="Unassembled WGS sequence"/>
</dbReference>
<dbReference type="Pfam" id="PF13649">
    <property type="entry name" value="Methyltransf_25"/>
    <property type="match status" value="1"/>
</dbReference>
<gene>
    <name evidence="2" type="ORF">ERS075579_01195</name>
</gene>
<dbReference type="GO" id="GO:0008168">
    <property type="term" value="F:methyltransferase activity"/>
    <property type="evidence" value="ECO:0007669"/>
    <property type="project" value="UniProtKB-KW"/>
</dbReference>
<dbReference type="AlphaFoldDB" id="A0A0U0ZHU4"/>
<evidence type="ECO:0000259" key="1">
    <source>
        <dbReference type="Pfam" id="PF13649"/>
    </source>
</evidence>
<dbReference type="InterPro" id="IPR029063">
    <property type="entry name" value="SAM-dependent_MTases_sf"/>
</dbReference>
<reference evidence="2 3" key="1">
    <citation type="submission" date="2015-03" db="EMBL/GenBank/DDBJ databases">
        <authorList>
            <person name="Murphy D."/>
        </authorList>
    </citation>
    <scope>NUCLEOTIDE SEQUENCE [LARGE SCALE GENOMIC DNA]</scope>
    <source>
        <strain evidence="2 3">PAP088</strain>
    </source>
</reference>
<name>A0A0U0ZHU4_9MYCO</name>
<dbReference type="EMBL" id="CSWP01000002">
    <property type="protein sequence ID" value="CPV40697.1"/>
    <property type="molecule type" value="Genomic_DNA"/>
</dbReference>